<evidence type="ECO:0000313" key="4">
    <source>
        <dbReference type="EMBL" id="KAJ6227637.1"/>
    </source>
</evidence>
<dbReference type="InterPro" id="IPR001611">
    <property type="entry name" value="Leu-rich_rpt"/>
</dbReference>
<feature type="region of interest" description="Disordered" evidence="3">
    <location>
        <begin position="81"/>
        <end position="114"/>
    </location>
</feature>
<comment type="caution">
    <text evidence="4">The sequence shown here is derived from an EMBL/GenBank/DDBJ whole genome shotgun (WGS) entry which is preliminary data.</text>
</comment>
<dbReference type="InterPro" id="IPR025875">
    <property type="entry name" value="Leu-rich_rpt_4"/>
</dbReference>
<feature type="compositionally biased region" description="Basic and acidic residues" evidence="3">
    <location>
        <begin position="402"/>
        <end position="418"/>
    </location>
</feature>
<evidence type="ECO:0000256" key="1">
    <source>
        <dbReference type="ARBA" id="ARBA00022614"/>
    </source>
</evidence>
<dbReference type="Gene3D" id="3.80.10.10">
    <property type="entry name" value="Ribonuclease Inhibitor"/>
    <property type="match status" value="2"/>
</dbReference>
<protein>
    <submittedName>
        <fullName evidence="4">Outer arm dynein light chain 1 protein</fullName>
    </submittedName>
</protein>
<dbReference type="SMART" id="SM00365">
    <property type="entry name" value="LRR_SD22"/>
    <property type="match status" value="4"/>
</dbReference>
<keyword evidence="2" id="KW-0677">Repeat</keyword>
<organism evidence="4 5">
    <name type="scientific">Anaeramoeba flamelloides</name>
    <dbReference type="NCBI Taxonomy" id="1746091"/>
    <lineage>
        <taxon>Eukaryota</taxon>
        <taxon>Metamonada</taxon>
        <taxon>Anaeramoebidae</taxon>
        <taxon>Anaeramoeba</taxon>
    </lineage>
</organism>
<gene>
    <name evidence="4" type="ORF">M0813_09539</name>
</gene>
<dbReference type="Proteomes" id="UP001150062">
    <property type="component" value="Unassembled WGS sequence"/>
</dbReference>
<evidence type="ECO:0000313" key="5">
    <source>
        <dbReference type="Proteomes" id="UP001150062"/>
    </source>
</evidence>
<dbReference type="PANTHER" id="PTHR15454">
    <property type="entry name" value="NISCHARIN RELATED"/>
    <property type="match status" value="1"/>
</dbReference>
<dbReference type="SMART" id="SM00369">
    <property type="entry name" value="LRR_TYP"/>
    <property type="match status" value="4"/>
</dbReference>
<reference evidence="4" key="1">
    <citation type="submission" date="2022-08" db="EMBL/GenBank/DDBJ databases">
        <title>Novel sulfate-reducing endosymbionts in the free-living metamonad Anaeramoeba.</title>
        <authorList>
            <person name="Jerlstrom-Hultqvist J."/>
            <person name="Cepicka I."/>
            <person name="Gallot-Lavallee L."/>
            <person name="Salas-Leiva D."/>
            <person name="Curtis B.A."/>
            <person name="Zahonova K."/>
            <person name="Pipaliya S."/>
            <person name="Dacks J."/>
            <person name="Roger A.J."/>
        </authorList>
    </citation>
    <scope>NUCLEOTIDE SEQUENCE</scope>
    <source>
        <strain evidence="4">Schooner1</strain>
    </source>
</reference>
<feature type="region of interest" description="Disordered" evidence="3">
    <location>
        <begin position="396"/>
        <end position="418"/>
    </location>
</feature>
<name>A0ABQ8X4P7_9EUKA</name>
<evidence type="ECO:0000256" key="2">
    <source>
        <dbReference type="ARBA" id="ARBA00022737"/>
    </source>
</evidence>
<proteinExistence type="predicted"/>
<keyword evidence="5" id="KW-1185">Reference proteome</keyword>
<sequence length="487" mass="56817">MNYLRLGENFRSGRKALSLKLASISILTKIYPQVKRIPIIKKNQEAFGFTTEKTFDQQIADLFLCLSQIIYLRIDFPDSPRQKQGLKKTSSGMLRNSNSLTTEGKIESQNNQKDGNDNYNLSTIFQKLRIFEIHGGTMKEILDLKSSILPSLHTFIIQNNQIHSFREVFHRIDSQGGSEKPKSKLHVFTCSCNSITEIDKSFHSLTDLRKIDLNNNQISKIENLKNNFKLISLNLRNNKISSLHNINRELGNITELVLSENQIKNIGDLHNLKALEILDLSGNMITKFQEIEKLQNLRILKRLFLKSNPICKAKNYFEITVSFFNDNYPFFLDNIEITKYINNNNNNNNIKNQEYNLSEIDFQNEKLMTEIIKLNKSSRSRIRIAKIEDISQANKSKKVEKKKSGGYEGELHKQKNEKEQLQKEQLNEITDQVNILKNKVDELKKEYEIDWLNFFNKIDLSQYLTLSEKKEEQLKQEKKTKKTIEKN</sequence>
<dbReference type="SUPFAM" id="SSF52058">
    <property type="entry name" value="L domain-like"/>
    <property type="match status" value="1"/>
</dbReference>
<dbReference type="InterPro" id="IPR032675">
    <property type="entry name" value="LRR_dom_sf"/>
</dbReference>
<feature type="compositionally biased region" description="Polar residues" evidence="3">
    <location>
        <begin position="87"/>
        <end position="114"/>
    </location>
</feature>
<dbReference type="EMBL" id="JAOAOG010000333">
    <property type="protein sequence ID" value="KAJ6227637.1"/>
    <property type="molecule type" value="Genomic_DNA"/>
</dbReference>
<dbReference type="PROSITE" id="PS51450">
    <property type="entry name" value="LRR"/>
    <property type="match status" value="4"/>
</dbReference>
<keyword evidence="1" id="KW-0433">Leucine-rich repeat</keyword>
<dbReference type="Pfam" id="PF12799">
    <property type="entry name" value="LRR_4"/>
    <property type="match status" value="2"/>
</dbReference>
<accession>A0ABQ8X4P7</accession>
<dbReference type="InterPro" id="IPR003591">
    <property type="entry name" value="Leu-rich_rpt_typical-subtyp"/>
</dbReference>
<evidence type="ECO:0000256" key="3">
    <source>
        <dbReference type="SAM" id="MobiDB-lite"/>
    </source>
</evidence>